<sequence length="177" mass="20429">MNRVAKRYSKAIFELALEKDLLDKIEQDFVFLENLLTESEEMPQYLANPLITENKKIEMLAGVVGKKVSEVTFNFLQLLASKRRLRILPAILENFRLMMLEHRNIVEGELISAVELEEKQVNAIKQHLENMLGKNVQLSTKIKPDILGGFVVRVQDVVIDNSIRLQLSKLREKLMAR</sequence>
<evidence type="ECO:0000256" key="3">
    <source>
        <dbReference type="ARBA" id="ARBA00022781"/>
    </source>
</evidence>
<dbReference type="Pfam" id="PF00213">
    <property type="entry name" value="OSCP"/>
    <property type="match status" value="1"/>
</dbReference>
<dbReference type="GO" id="GO:0046933">
    <property type="term" value="F:proton-transporting ATP synthase activity, rotational mechanism"/>
    <property type="evidence" value="ECO:0007669"/>
    <property type="project" value="UniProtKB-UniRule"/>
</dbReference>
<gene>
    <name evidence="7 8" type="primary">atpH</name>
    <name evidence="8" type="ORF">ENL21_01245</name>
</gene>
<keyword evidence="3 7" id="KW-0375">Hydrogen ion transport</keyword>
<protein>
    <recommendedName>
        <fullName evidence="7">ATP synthase subunit delta</fullName>
    </recommendedName>
    <alternativeName>
        <fullName evidence="7">ATP synthase F(1) sector subunit delta</fullName>
    </alternativeName>
    <alternativeName>
        <fullName evidence="7">F-type ATPase subunit delta</fullName>
        <shortName evidence="7">F-ATPase subunit delta</shortName>
    </alternativeName>
</protein>
<evidence type="ECO:0000256" key="5">
    <source>
        <dbReference type="ARBA" id="ARBA00023136"/>
    </source>
</evidence>
<comment type="subcellular location">
    <subcellularLocation>
        <location evidence="7">Cell membrane</location>
        <topology evidence="7">Peripheral membrane protein</topology>
    </subcellularLocation>
    <subcellularLocation>
        <location evidence="1">Membrane</location>
    </subcellularLocation>
</comment>
<dbReference type="EMBL" id="DRTD01000089">
    <property type="protein sequence ID" value="HHE54377.1"/>
    <property type="molecule type" value="Genomic_DNA"/>
</dbReference>
<evidence type="ECO:0000256" key="2">
    <source>
        <dbReference type="ARBA" id="ARBA00022448"/>
    </source>
</evidence>
<accession>A0A7V5H2C4</accession>
<proteinExistence type="inferred from homology"/>
<name>A0A7V5H2C4_CALAY</name>
<dbReference type="PRINTS" id="PR00125">
    <property type="entry name" value="ATPASEDELTA"/>
</dbReference>
<reference evidence="8" key="1">
    <citation type="journal article" date="2020" name="mSystems">
        <title>Genome- and Community-Level Interaction Insights into Carbon Utilization and Element Cycling Functions of Hydrothermarchaeota in Hydrothermal Sediment.</title>
        <authorList>
            <person name="Zhou Z."/>
            <person name="Liu Y."/>
            <person name="Xu W."/>
            <person name="Pan J."/>
            <person name="Luo Z.H."/>
            <person name="Li M."/>
        </authorList>
    </citation>
    <scope>NUCLEOTIDE SEQUENCE [LARGE SCALE GENOMIC DNA]</scope>
    <source>
        <strain evidence="8">HyVt-76</strain>
    </source>
</reference>
<evidence type="ECO:0000256" key="7">
    <source>
        <dbReference type="HAMAP-Rule" id="MF_01416"/>
    </source>
</evidence>
<dbReference type="InterPro" id="IPR000711">
    <property type="entry name" value="ATPase_OSCP/dsu"/>
</dbReference>
<comment type="caution">
    <text evidence="8">The sequence shown here is derived from an EMBL/GenBank/DDBJ whole genome shotgun (WGS) entry which is preliminary data.</text>
</comment>
<organism evidence="8">
    <name type="scientific">Caldithrix abyssi</name>
    <dbReference type="NCBI Taxonomy" id="187145"/>
    <lineage>
        <taxon>Bacteria</taxon>
        <taxon>Pseudomonadati</taxon>
        <taxon>Calditrichota</taxon>
        <taxon>Calditrichia</taxon>
        <taxon>Calditrichales</taxon>
        <taxon>Calditrichaceae</taxon>
        <taxon>Caldithrix</taxon>
    </lineage>
</organism>
<dbReference type="GO" id="GO:0045259">
    <property type="term" value="C:proton-transporting ATP synthase complex"/>
    <property type="evidence" value="ECO:0007669"/>
    <property type="project" value="UniProtKB-KW"/>
</dbReference>
<evidence type="ECO:0000256" key="1">
    <source>
        <dbReference type="ARBA" id="ARBA00004370"/>
    </source>
</evidence>
<dbReference type="SUPFAM" id="SSF47928">
    <property type="entry name" value="N-terminal domain of the delta subunit of the F1F0-ATP synthase"/>
    <property type="match status" value="1"/>
</dbReference>
<evidence type="ECO:0000256" key="4">
    <source>
        <dbReference type="ARBA" id="ARBA00023065"/>
    </source>
</evidence>
<keyword evidence="6 7" id="KW-0066">ATP synthesis</keyword>
<keyword evidence="4 7" id="KW-0406">Ion transport</keyword>
<keyword evidence="5 7" id="KW-0472">Membrane</keyword>
<dbReference type="Gene3D" id="1.10.520.20">
    <property type="entry name" value="N-terminal domain of the delta subunit of the F1F0-ATP synthase"/>
    <property type="match status" value="1"/>
</dbReference>
<comment type="similarity">
    <text evidence="7">Belongs to the ATPase delta chain family.</text>
</comment>
<comment type="function">
    <text evidence="7">F(1)F(0) ATP synthase produces ATP from ADP in the presence of a proton or sodium gradient. F-type ATPases consist of two structural domains, F(1) containing the extramembraneous catalytic core and F(0) containing the membrane proton channel, linked together by a central stalk and a peripheral stalk. During catalysis, ATP synthesis in the catalytic domain of F(1) is coupled via a rotary mechanism of the central stalk subunits to proton translocation.</text>
</comment>
<keyword evidence="7" id="KW-0139">CF(1)</keyword>
<keyword evidence="7" id="KW-1003">Cell membrane</keyword>
<evidence type="ECO:0000313" key="8">
    <source>
        <dbReference type="EMBL" id="HHE54377.1"/>
    </source>
</evidence>
<comment type="function">
    <text evidence="7">This protein is part of the stalk that links CF(0) to CF(1). It either transmits conformational changes from CF(0) to CF(1) or is implicated in proton conduction.</text>
</comment>
<dbReference type="Proteomes" id="UP000886111">
    <property type="component" value="Unassembled WGS sequence"/>
</dbReference>
<keyword evidence="2 7" id="KW-0813">Transport</keyword>
<evidence type="ECO:0000256" key="6">
    <source>
        <dbReference type="ARBA" id="ARBA00023310"/>
    </source>
</evidence>
<dbReference type="GO" id="GO:0005886">
    <property type="term" value="C:plasma membrane"/>
    <property type="evidence" value="ECO:0007669"/>
    <property type="project" value="UniProtKB-SubCell"/>
</dbReference>
<dbReference type="NCBIfam" id="TIGR01145">
    <property type="entry name" value="ATP_synt_delta"/>
    <property type="match status" value="1"/>
</dbReference>
<dbReference type="AlphaFoldDB" id="A0A7V5H2C4"/>
<dbReference type="PANTHER" id="PTHR11910">
    <property type="entry name" value="ATP SYNTHASE DELTA CHAIN"/>
    <property type="match status" value="1"/>
</dbReference>
<dbReference type="HAMAP" id="MF_01416">
    <property type="entry name" value="ATP_synth_delta_bact"/>
    <property type="match status" value="1"/>
</dbReference>
<dbReference type="InterPro" id="IPR026015">
    <property type="entry name" value="ATP_synth_OSCP/delta_N_sf"/>
</dbReference>
<dbReference type="NCBIfam" id="NF004402">
    <property type="entry name" value="PRK05758.2-2"/>
    <property type="match status" value="1"/>
</dbReference>